<name>A0A821PTW3_9BILA</name>
<feature type="region of interest" description="Disordered" evidence="1">
    <location>
        <begin position="68"/>
        <end position="91"/>
    </location>
</feature>
<evidence type="ECO:0000256" key="1">
    <source>
        <dbReference type="SAM" id="MobiDB-lite"/>
    </source>
</evidence>
<feature type="non-terminal residue" evidence="2">
    <location>
        <position position="1"/>
    </location>
</feature>
<sequence length="91" mass="9870">GNEGEIKENDCSNTGRVQICNDGGFYTISVPMHYGGRVNGALGDVRDRSEKESNNFSRWLLHHCPAAGAGQSRKDGQAIPECFSEDDVSLP</sequence>
<accession>A0A821PTW3</accession>
<dbReference type="AlphaFoldDB" id="A0A821PTW3"/>
<evidence type="ECO:0000313" key="3">
    <source>
        <dbReference type="Proteomes" id="UP000663873"/>
    </source>
</evidence>
<dbReference type="Proteomes" id="UP000663873">
    <property type="component" value="Unassembled WGS sequence"/>
</dbReference>
<comment type="caution">
    <text evidence="2">The sequence shown here is derived from an EMBL/GenBank/DDBJ whole genome shotgun (WGS) entry which is preliminary data.</text>
</comment>
<protein>
    <submittedName>
        <fullName evidence="2">Uncharacterized protein</fullName>
    </submittedName>
</protein>
<organism evidence="2 3">
    <name type="scientific">Rotaria socialis</name>
    <dbReference type="NCBI Taxonomy" id="392032"/>
    <lineage>
        <taxon>Eukaryota</taxon>
        <taxon>Metazoa</taxon>
        <taxon>Spiralia</taxon>
        <taxon>Gnathifera</taxon>
        <taxon>Rotifera</taxon>
        <taxon>Eurotatoria</taxon>
        <taxon>Bdelloidea</taxon>
        <taxon>Philodinida</taxon>
        <taxon>Philodinidae</taxon>
        <taxon>Rotaria</taxon>
    </lineage>
</organism>
<evidence type="ECO:0000313" key="2">
    <source>
        <dbReference type="EMBL" id="CAF4811124.1"/>
    </source>
</evidence>
<reference evidence="2" key="1">
    <citation type="submission" date="2021-02" db="EMBL/GenBank/DDBJ databases">
        <authorList>
            <person name="Nowell W R."/>
        </authorList>
    </citation>
    <scope>NUCLEOTIDE SEQUENCE</scope>
</reference>
<gene>
    <name evidence="2" type="ORF">UJA718_LOCUS41728</name>
</gene>
<dbReference type="EMBL" id="CAJOBP010050598">
    <property type="protein sequence ID" value="CAF4811124.1"/>
    <property type="molecule type" value="Genomic_DNA"/>
</dbReference>
<keyword evidence="3" id="KW-1185">Reference proteome</keyword>
<proteinExistence type="predicted"/>